<accession>A0A419W0E0</accession>
<evidence type="ECO:0000256" key="1">
    <source>
        <dbReference type="SAM" id="Phobius"/>
    </source>
</evidence>
<organism evidence="2 3">
    <name type="scientific">Halopiger aswanensis</name>
    <dbReference type="NCBI Taxonomy" id="148449"/>
    <lineage>
        <taxon>Archaea</taxon>
        <taxon>Methanobacteriati</taxon>
        <taxon>Methanobacteriota</taxon>
        <taxon>Stenosarchaea group</taxon>
        <taxon>Halobacteria</taxon>
        <taxon>Halobacteriales</taxon>
        <taxon>Natrialbaceae</taxon>
        <taxon>Halopiger</taxon>
    </lineage>
</organism>
<dbReference type="AlphaFoldDB" id="A0A419W0E0"/>
<dbReference type="Proteomes" id="UP000283805">
    <property type="component" value="Unassembled WGS sequence"/>
</dbReference>
<feature type="transmembrane region" description="Helical" evidence="1">
    <location>
        <begin position="231"/>
        <end position="256"/>
    </location>
</feature>
<evidence type="ECO:0000313" key="3">
    <source>
        <dbReference type="Proteomes" id="UP000283805"/>
    </source>
</evidence>
<reference evidence="2 3" key="1">
    <citation type="submission" date="2018-09" db="EMBL/GenBank/DDBJ databases">
        <title>Genomic Encyclopedia of Archaeal and Bacterial Type Strains, Phase II (KMG-II): from individual species to whole genera.</title>
        <authorList>
            <person name="Goeker M."/>
        </authorList>
    </citation>
    <scope>NUCLEOTIDE SEQUENCE [LARGE SCALE GENOMIC DNA]</scope>
    <source>
        <strain evidence="2 3">DSM 13151</strain>
    </source>
</reference>
<evidence type="ECO:0000313" key="2">
    <source>
        <dbReference type="EMBL" id="RKD88946.1"/>
    </source>
</evidence>
<protein>
    <submittedName>
        <fullName evidence="2">Uncharacterized protein</fullName>
    </submittedName>
</protein>
<proteinExistence type="predicted"/>
<keyword evidence="1" id="KW-1133">Transmembrane helix</keyword>
<gene>
    <name evidence="2" type="ORF">ATJ93_3766</name>
</gene>
<dbReference type="EMBL" id="RAPO01000004">
    <property type="protein sequence ID" value="RKD88946.1"/>
    <property type="molecule type" value="Genomic_DNA"/>
</dbReference>
<comment type="caution">
    <text evidence="2">The sequence shown here is derived from an EMBL/GenBank/DDBJ whole genome shotgun (WGS) entry which is preliminary data.</text>
</comment>
<keyword evidence="1" id="KW-0812">Transmembrane</keyword>
<sequence length="257" mass="27601">MVLKLILSAIFILVGLVGLTGVALSLRSVQTMVSTGVNPLDALGSGRVAAVGEIEAAESTVRAPLSGEVCAGYILTREVKHRTGGTGLGLLVPRWHRKDGHYDLPPLYLADDTGCVRLEFDTDVASWRRSVPDELYSDLRLGIDDRVAFDETSPPPEAVHDVLGDVPDVSSAGAVFGIGSNPHRYTEWRLEPGDRLYVLGRSEDSASEATIRLRIDDDMLVDVDATSRVRWLGLVGIRFLAASAFAGFGFGTALVLL</sequence>
<name>A0A419W0E0_9EURY</name>
<keyword evidence="3" id="KW-1185">Reference proteome</keyword>
<keyword evidence="1" id="KW-0472">Membrane</keyword>